<dbReference type="RefSeq" id="WP_068556319.1">
    <property type="nucleotide sequence ID" value="NZ_LOEE01000034.1"/>
</dbReference>
<proteinExistence type="predicted"/>
<sequence length="68" mass="7660">MPTGNKLEKALASAKSLAADLKTFALDTDDQQAKQMFNQLSTTMDNVAQMLQSRFDFVQSEEPQYRQS</sequence>
<gene>
    <name evidence="1" type="ORF">AN619_17270</name>
</gene>
<dbReference type="Proteomes" id="UP000070456">
    <property type="component" value="Unassembled WGS sequence"/>
</dbReference>
<dbReference type="Pfam" id="PF07870">
    <property type="entry name" value="DUF1657"/>
    <property type="match status" value="1"/>
</dbReference>
<dbReference type="OrthoDB" id="2902550at2"/>
<dbReference type="EMBL" id="LOEE01000034">
    <property type="protein sequence ID" value="KXG75463.1"/>
    <property type="molecule type" value="Genomic_DNA"/>
</dbReference>
<reference evidence="1 2" key="1">
    <citation type="submission" date="2015-12" db="EMBL/GenBank/DDBJ databases">
        <title>Draft genome sequence of the thermoanaerobe Thermotalea metallivorans, an isolate from the runoff channel of the Great Artesian Basin, Australia.</title>
        <authorList>
            <person name="Patel B.K."/>
        </authorList>
    </citation>
    <scope>NUCLEOTIDE SEQUENCE [LARGE SCALE GENOMIC DNA]</scope>
    <source>
        <strain evidence="1 2">B2-1</strain>
    </source>
</reference>
<dbReference type="STRING" id="520762.AN619_17270"/>
<comment type="caution">
    <text evidence="1">The sequence shown here is derived from an EMBL/GenBank/DDBJ whole genome shotgun (WGS) entry which is preliminary data.</text>
</comment>
<dbReference type="AlphaFoldDB" id="A0A140L4I8"/>
<evidence type="ECO:0008006" key="3">
    <source>
        <dbReference type="Google" id="ProtNLM"/>
    </source>
</evidence>
<evidence type="ECO:0000313" key="2">
    <source>
        <dbReference type="Proteomes" id="UP000070456"/>
    </source>
</evidence>
<protein>
    <recommendedName>
        <fullName evidence="3">DUF1657 domain-containing protein</fullName>
    </recommendedName>
</protein>
<dbReference type="InterPro" id="IPR012452">
    <property type="entry name" value="DUF1657"/>
</dbReference>
<organism evidence="1 2">
    <name type="scientific">Thermotalea metallivorans</name>
    <dbReference type="NCBI Taxonomy" id="520762"/>
    <lineage>
        <taxon>Bacteria</taxon>
        <taxon>Bacillati</taxon>
        <taxon>Bacillota</taxon>
        <taxon>Clostridia</taxon>
        <taxon>Peptostreptococcales</taxon>
        <taxon>Thermotaleaceae</taxon>
        <taxon>Thermotalea</taxon>
    </lineage>
</organism>
<accession>A0A140L4I8</accession>
<evidence type="ECO:0000313" key="1">
    <source>
        <dbReference type="EMBL" id="KXG75463.1"/>
    </source>
</evidence>
<name>A0A140L4I8_9FIRM</name>
<keyword evidence="2" id="KW-1185">Reference proteome</keyword>